<dbReference type="EMBL" id="UIDG01000157">
    <property type="protein sequence ID" value="SUS06082.1"/>
    <property type="molecule type" value="Genomic_DNA"/>
</dbReference>
<dbReference type="PANTHER" id="PTHR33609:SF1">
    <property type="entry name" value="TRANSPOSASE"/>
    <property type="match status" value="1"/>
</dbReference>
<protein>
    <submittedName>
        <fullName evidence="1">Insertion element ISR1 uncharacterized 10 kDa protein A3 (Modular protein)</fullName>
    </submittedName>
</protein>
<dbReference type="GO" id="GO:0003677">
    <property type="term" value="F:DNA binding"/>
    <property type="evidence" value="ECO:0007669"/>
    <property type="project" value="InterPro"/>
</dbReference>
<dbReference type="SUPFAM" id="SSF46689">
    <property type="entry name" value="Homeodomain-like"/>
    <property type="match status" value="1"/>
</dbReference>
<name>A0A380TC80_9ZZZZ</name>
<dbReference type="InterPro" id="IPR009057">
    <property type="entry name" value="Homeodomain-like_sf"/>
</dbReference>
<gene>
    <name evidence="1" type="ORF">DF3PB_240005</name>
</gene>
<reference evidence="1" key="1">
    <citation type="submission" date="2018-07" db="EMBL/GenBank/DDBJ databases">
        <authorList>
            <person name="Quirk P.G."/>
            <person name="Krulwich T.A."/>
        </authorList>
    </citation>
    <scope>NUCLEOTIDE SEQUENCE</scope>
</reference>
<proteinExistence type="predicted"/>
<dbReference type="GO" id="GO:0006313">
    <property type="term" value="P:DNA transposition"/>
    <property type="evidence" value="ECO:0007669"/>
    <property type="project" value="InterPro"/>
</dbReference>
<organism evidence="1">
    <name type="scientific">metagenome</name>
    <dbReference type="NCBI Taxonomy" id="256318"/>
    <lineage>
        <taxon>unclassified sequences</taxon>
        <taxon>metagenomes</taxon>
    </lineage>
</organism>
<dbReference type="Pfam" id="PF01527">
    <property type="entry name" value="HTH_Tnp_1"/>
    <property type="match status" value="1"/>
</dbReference>
<dbReference type="PANTHER" id="PTHR33609">
    <property type="entry name" value="LOW CALCIUM RESPONSE LOCUS PROTEIN S"/>
    <property type="match status" value="1"/>
</dbReference>
<accession>A0A380TC80</accession>
<dbReference type="InterPro" id="IPR002514">
    <property type="entry name" value="Transposase_8"/>
</dbReference>
<dbReference type="AlphaFoldDB" id="A0A380TC80"/>
<dbReference type="InterPro" id="IPR052546">
    <property type="entry name" value="Transposase_8_domain"/>
</dbReference>
<sequence length="228" mass="25776">MKRSQFTDEQIIGILRKQQAGTKAADVCRKRGISGTTFYRWKGKYGGLDVSEARRLKTLEDENTKLKKLLAEAVLDNVMLKELNSRNGDARCQAAGRGSPVRNLRGEPAVTWFGVAPSTAIRWQSHQRAIASAYTTPTVPQDRFRPGYSSGPIDSYNWIMFPAHLLAMAPHPRWFGARERGRRGTDPLGKETQPLKYVKQTDPPWNISTSSRVRRSIFFAKRSIRLIS</sequence>
<evidence type="ECO:0000313" key="1">
    <source>
        <dbReference type="EMBL" id="SUS06082.1"/>
    </source>
</evidence>
<dbReference type="GO" id="GO:0004803">
    <property type="term" value="F:transposase activity"/>
    <property type="evidence" value="ECO:0007669"/>
    <property type="project" value="InterPro"/>
</dbReference>